<reference evidence="1 2" key="1">
    <citation type="journal article" date="2018" name="Evol. Lett.">
        <title>Horizontal gene cluster transfer increased hallucinogenic mushroom diversity.</title>
        <authorList>
            <person name="Reynolds H.T."/>
            <person name="Vijayakumar V."/>
            <person name="Gluck-Thaler E."/>
            <person name="Korotkin H.B."/>
            <person name="Matheny P.B."/>
            <person name="Slot J.C."/>
        </authorList>
    </citation>
    <scope>NUCLEOTIDE SEQUENCE [LARGE SCALE GENOMIC DNA]</scope>
    <source>
        <strain evidence="1 2">SRW20</strain>
    </source>
</reference>
<evidence type="ECO:0000313" key="1">
    <source>
        <dbReference type="EMBL" id="PPQ97620.1"/>
    </source>
</evidence>
<sequence>MGFVAGLDVEQSFAYVLRIVKVMVILCPAPSTSTLDPEATFATGKLRSSCLPILFTYLGSTHLLDPPNHSYTRLLFSICPFFAETLEGLPMPRRKKPLYSVLRQDEGQLGPFLAVKGNNSAALAGPDYFMSRTTDPADASSLHQADLTNVKVAGSLPFKLFQHCQGQYRMTDGFEEVYEL</sequence>
<dbReference type="Proteomes" id="UP000284706">
    <property type="component" value="Unassembled WGS sequence"/>
</dbReference>
<organism evidence="1 2">
    <name type="scientific">Gymnopilus dilepis</name>
    <dbReference type="NCBI Taxonomy" id="231916"/>
    <lineage>
        <taxon>Eukaryota</taxon>
        <taxon>Fungi</taxon>
        <taxon>Dikarya</taxon>
        <taxon>Basidiomycota</taxon>
        <taxon>Agaricomycotina</taxon>
        <taxon>Agaricomycetes</taxon>
        <taxon>Agaricomycetidae</taxon>
        <taxon>Agaricales</taxon>
        <taxon>Agaricineae</taxon>
        <taxon>Hymenogastraceae</taxon>
        <taxon>Gymnopilus</taxon>
    </lineage>
</organism>
<keyword evidence="2" id="KW-1185">Reference proteome</keyword>
<protein>
    <submittedName>
        <fullName evidence="1">Uncharacterized protein</fullName>
    </submittedName>
</protein>
<dbReference type="InParanoid" id="A0A409Y3Q2"/>
<dbReference type="EMBL" id="NHYE01001220">
    <property type="protein sequence ID" value="PPQ97620.1"/>
    <property type="molecule type" value="Genomic_DNA"/>
</dbReference>
<evidence type="ECO:0000313" key="2">
    <source>
        <dbReference type="Proteomes" id="UP000284706"/>
    </source>
</evidence>
<comment type="caution">
    <text evidence="1">The sequence shown here is derived from an EMBL/GenBank/DDBJ whole genome shotgun (WGS) entry which is preliminary data.</text>
</comment>
<dbReference type="AlphaFoldDB" id="A0A409Y3Q2"/>
<name>A0A409Y3Q2_9AGAR</name>
<proteinExistence type="predicted"/>
<accession>A0A409Y3Q2</accession>
<gene>
    <name evidence="1" type="ORF">CVT26_002378</name>
</gene>